<evidence type="ECO:0000256" key="1">
    <source>
        <dbReference type="SAM" id="MobiDB-lite"/>
    </source>
</evidence>
<sequence>MPTHEHAIHIPHHARPHPRGWAWPVDRALPDPARASQGPGKGHRGPGRASLGRRPGRPAGRHCGAASAPGGHSAPPALPPDPVRVPGGGRWRDVESARGPARGFPETARQRCALLARLGALAPPRRGLEMAGPMGALLSLWSRRRHLDPPVEGALPVLDAGTLLRPHRSQLAAIRQLVGVPRAHWKAFYATVFEAYAGFVQQLPASEAHHHAGPGGMLVHGLEVVREALKLRRGRLLPPGATAEELAARQDLWTYATATGALLHDLGKPVTDQRVRLYDRQGRELGPWDPWAGPLPAVAGWYRVEFVRERRYRFHERVPPLLVRFILPQRGLSWLASDPEVFAAWLATLSGGTDQAGVLGELVHRADGLSVASDLAGVPARMPSARRTKSPGAILDSGAQRRWPHWGVGQDARRKPLVARLLTGLRYLLDQGTLPLNRPGAAGWRLNDDLWLVSKRVLDALREHLGQEGQEGVPTRNDRLMDELQQHGLLTPNGDRAVWTVQVTTGDWSQQLTVLRFPVQTLWPDPDARPPVFDGSVVPVGENRDDTTSEDPKATPGPEPSPSDADDASETTVEESPSEPRKTEAPEEDDPGHRFLHWLKEGLASGALLINAVNARVHVVPEGLLLVSPGIFKDFDRENWTPVQKRFQKLKLHKRTPQATNIWSYQVKGDRKQSRINGLLITEPEQVLGLQLPPPNPHLTQKA</sequence>
<dbReference type="SUPFAM" id="SSF46785">
    <property type="entry name" value="Winged helix' DNA-binding domain"/>
    <property type="match status" value="1"/>
</dbReference>
<dbReference type="InterPro" id="IPR036390">
    <property type="entry name" value="WH_DNA-bd_sf"/>
</dbReference>
<reference evidence="4" key="1">
    <citation type="journal article" date="2011" name="ISME J.">
        <title>The endosymbionts of the deep-sea tubeworms Riftia pachyptila and Tevnia jerichonana share an identical physiology as revealed by proteogenomic analyses.</title>
        <authorList>
            <person name="Gardebrecht A."/>
            <person name="Markert S."/>
            <person name="Felbeck H."/>
            <person name="Thuermer A."/>
            <person name="Albrecht D."/>
            <person name="Wollherr A."/>
            <person name="Kabisch J."/>
            <person name="Lehmann R."/>
            <person name="Daniel R."/>
            <person name="Liesegang H."/>
            <person name="Hecker M."/>
            <person name="Sievert S.M."/>
            <person name="Schweder T."/>
        </authorList>
    </citation>
    <scope>NUCLEOTIDE SEQUENCE [LARGE SCALE GENOMIC DNA]</scope>
</reference>
<feature type="compositionally biased region" description="Low complexity" evidence="1">
    <location>
        <begin position="64"/>
        <end position="75"/>
    </location>
</feature>
<keyword evidence="5" id="KW-1185">Reference proteome</keyword>
<dbReference type="Proteomes" id="UP000004491">
    <property type="component" value="Unassembled WGS sequence"/>
</dbReference>
<dbReference type="NCBIfam" id="TIGR03760">
    <property type="entry name" value="ICE_TraI_Pfluor"/>
    <property type="match status" value="1"/>
</dbReference>
<accession>G2DHU1</accession>
<feature type="compositionally biased region" description="Basic residues" evidence="1">
    <location>
        <begin position="9"/>
        <end position="18"/>
    </location>
</feature>
<feature type="compositionally biased region" description="Acidic residues" evidence="1">
    <location>
        <begin position="564"/>
        <end position="577"/>
    </location>
</feature>
<dbReference type="PATRIC" id="fig|1048808.3.peg.3251"/>
<dbReference type="InterPro" id="IPR022391">
    <property type="entry name" value="ICE_relaxase_PFGI-1"/>
</dbReference>
<evidence type="ECO:0000259" key="3">
    <source>
        <dbReference type="Pfam" id="PF07515"/>
    </source>
</evidence>
<dbReference type="Gene3D" id="1.10.10.10">
    <property type="entry name" value="Winged helix-like DNA-binding domain superfamily/Winged helix DNA-binding domain"/>
    <property type="match status" value="1"/>
</dbReference>
<evidence type="ECO:0000313" key="5">
    <source>
        <dbReference type="Proteomes" id="UP000004491"/>
    </source>
</evidence>
<evidence type="ECO:0008006" key="6">
    <source>
        <dbReference type="Google" id="ProtNLM"/>
    </source>
</evidence>
<dbReference type="InterPro" id="IPR011093">
    <property type="entry name" value="TraI_2_C"/>
</dbReference>
<dbReference type="AlphaFoldDB" id="G2DHU1"/>
<dbReference type="InterPro" id="IPR036388">
    <property type="entry name" value="WH-like_DNA-bd_sf"/>
</dbReference>
<gene>
    <name evidence="4" type="ORF">Rifp1Sym_fx00020</name>
</gene>
<dbReference type="Gene3D" id="1.10.3210.40">
    <property type="match status" value="1"/>
</dbReference>
<proteinExistence type="predicted"/>
<dbReference type="Pfam" id="PF07515">
    <property type="entry name" value="TraI_2_C"/>
    <property type="match status" value="1"/>
</dbReference>
<evidence type="ECO:0000313" key="4">
    <source>
        <dbReference type="EMBL" id="EGV49815.1"/>
    </source>
</evidence>
<protein>
    <recommendedName>
        <fullName evidence="6">Relaxase</fullName>
    </recommendedName>
</protein>
<dbReference type="Pfam" id="PF07514">
    <property type="entry name" value="TraI_2"/>
    <property type="match status" value="2"/>
</dbReference>
<dbReference type="NCBIfam" id="NF041494">
    <property type="entry name" value="MobH"/>
    <property type="match status" value="1"/>
</dbReference>
<feature type="region of interest" description="Disordered" evidence="1">
    <location>
        <begin position="1"/>
        <end position="103"/>
    </location>
</feature>
<feature type="domain" description="Uncharacterised" evidence="2">
    <location>
        <begin position="162"/>
        <end position="387"/>
    </location>
</feature>
<feature type="compositionally biased region" description="Basic and acidic residues" evidence="1">
    <location>
        <begin position="542"/>
        <end position="553"/>
    </location>
</feature>
<organism evidence="4 5">
    <name type="scientific">endosymbiont of Riftia pachyptila</name>
    <name type="common">vent Ph05</name>
    <dbReference type="NCBI Taxonomy" id="1048808"/>
    <lineage>
        <taxon>Bacteria</taxon>
        <taxon>Pseudomonadati</taxon>
        <taxon>Pseudomonadota</taxon>
        <taxon>Gammaproteobacteria</taxon>
        <taxon>sulfur-oxidizing symbionts</taxon>
    </lineage>
</organism>
<feature type="region of interest" description="Disordered" evidence="1">
    <location>
        <begin position="525"/>
        <end position="592"/>
    </location>
</feature>
<dbReference type="EMBL" id="AFOC01000155">
    <property type="protein sequence ID" value="EGV49815.1"/>
    <property type="molecule type" value="Genomic_DNA"/>
</dbReference>
<feature type="domain" description="Putative conjugal transfer nickase/helicase TraI C-terminal" evidence="3">
    <location>
        <begin position="592"/>
        <end position="700"/>
    </location>
</feature>
<comment type="caution">
    <text evidence="4">The sequence shown here is derived from an EMBL/GenBank/DDBJ whole genome shotgun (WGS) entry which is preliminary data.</text>
</comment>
<dbReference type="Gene3D" id="2.40.10.200">
    <property type="entry name" value="STY4665 C-terminal domain-like"/>
    <property type="match status" value="1"/>
</dbReference>
<evidence type="ECO:0000259" key="2">
    <source>
        <dbReference type="Pfam" id="PF07514"/>
    </source>
</evidence>
<dbReference type="InterPro" id="IPR011119">
    <property type="entry name" value="Unchr_helicase_relaxase_TraI"/>
</dbReference>
<feature type="domain" description="Uncharacterised" evidence="2">
    <location>
        <begin position="408"/>
        <end position="495"/>
    </location>
</feature>
<name>G2DHU1_9GAMM</name>